<organism evidence="2 3">
    <name type="scientific">Pseudomonas putida</name>
    <name type="common">Arthrobacter siderocapsulatus</name>
    <dbReference type="NCBI Taxonomy" id="303"/>
    <lineage>
        <taxon>Bacteria</taxon>
        <taxon>Pseudomonadati</taxon>
        <taxon>Pseudomonadota</taxon>
        <taxon>Gammaproteobacteria</taxon>
        <taxon>Pseudomonadales</taxon>
        <taxon>Pseudomonadaceae</taxon>
        <taxon>Pseudomonas</taxon>
    </lineage>
</organism>
<dbReference type="InterPro" id="IPR018764">
    <property type="entry name" value="RskA_C"/>
</dbReference>
<gene>
    <name evidence="2" type="ORF">PSEMO_43910</name>
</gene>
<name>A0A1Q9R018_PSEPU</name>
<accession>A0A1Q9R018</accession>
<dbReference type="GO" id="GO:0016989">
    <property type="term" value="F:sigma factor antagonist activity"/>
    <property type="evidence" value="ECO:0007669"/>
    <property type="project" value="TreeGrafter"/>
</dbReference>
<dbReference type="Pfam" id="PF10099">
    <property type="entry name" value="RskA_C"/>
    <property type="match status" value="1"/>
</dbReference>
<dbReference type="PANTHER" id="PTHR37461">
    <property type="entry name" value="ANTI-SIGMA-K FACTOR RSKA"/>
    <property type="match status" value="1"/>
</dbReference>
<evidence type="ECO:0000313" key="3">
    <source>
        <dbReference type="Proteomes" id="UP000186736"/>
    </source>
</evidence>
<protein>
    <recommendedName>
        <fullName evidence="1">Anti-sigma K factor RskA C-terminal domain-containing protein</fullName>
    </recommendedName>
</protein>
<dbReference type="Proteomes" id="UP000186736">
    <property type="component" value="Unassembled WGS sequence"/>
</dbReference>
<dbReference type="AlphaFoldDB" id="A0A1Q9R018"/>
<comment type="caution">
    <text evidence="2">The sequence shown here is derived from an EMBL/GenBank/DDBJ whole genome shotgun (WGS) entry which is preliminary data.</text>
</comment>
<feature type="domain" description="Anti-sigma K factor RskA C-terminal" evidence="1">
    <location>
        <begin position="108"/>
        <end position="230"/>
    </location>
</feature>
<dbReference type="RefSeq" id="WP_075805143.1">
    <property type="nucleotide sequence ID" value="NZ_MKZO01000040.1"/>
</dbReference>
<evidence type="ECO:0000313" key="2">
    <source>
        <dbReference type="EMBL" id="OLS60715.1"/>
    </source>
</evidence>
<dbReference type="EMBL" id="MKZO01000040">
    <property type="protein sequence ID" value="OLS60715.1"/>
    <property type="molecule type" value="Genomic_DNA"/>
</dbReference>
<sequence length="240" mass="25859">MTSGDDKQSADDLDAQAAEYVLGTLPYEQRQALARRLEHEPALRAAVDAWEQRLQSMQALAPAQVPSDYLWQRIERSLDGLSPAPVVASVAASRWWQRATPWRWTTAAGLAASLVLAVLLLRGTPAPLPTYLVVLVAPQDQAPGWVVQASSPRSAQLIPLGVAEVPAGKTLQFWTKADGWSGPVSLGLIKPGERVEVPLETLPPLENNQLFELTLEGPTGSPTGKPNGPIQFIGRAVKVL</sequence>
<dbReference type="PANTHER" id="PTHR37461:SF1">
    <property type="entry name" value="ANTI-SIGMA-K FACTOR RSKA"/>
    <property type="match status" value="1"/>
</dbReference>
<reference evidence="2 3" key="1">
    <citation type="submission" date="2016-10" db="EMBL/GenBank/DDBJ databases">
        <title>Genome Sequence of Pseudomonas putida GM4FR.</title>
        <authorList>
            <person name="Poehlein A."/>
            <person name="Wemheuer F."/>
            <person name="Hollensteiner J."/>
            <person name="Wemheuer B."/>
        </authorList>
    </citation>
    <scope>NUCLEOTIDE SEQUENCE [LARGE SCALE GENOMIC DNA]</scope>
    <source>
        <strain evidence="2 3">GM4FR</strain>
    </source>
</reference>
<evidence type="ECO:0000259" key="1">
    <source>
        <dbReference type="Pfam" id="PF10099"/>
    </source>
</evidence>
<proteinExistence type="predicted"/>
<dbReference type="GO" id="GO:0006417">
    <property type="term" value="P:regulation of translation"/>
    <property type="evidence" value="ECO:0007669"/>
    <property type="project" value="TreeGrafter"/>
</dbReference>
<dbReference type="GO" id="GO:0005886">
    <property type="term" value="C:plasma membrane"/>
    <property type="evidence" value="ECO:0007669"/>
    <property type="project" value="InterPro"/>
</dbReference>
<dbReference type="InterPro" id="IPR051474">
    <property type="entry name" value="Anti-sigma-K/W_factor"/>
</dbReference>
<dbReference type="OrthoDB" id="5298046at2"/>